<dbReference type="PANTHER" id="PTHR12110">
    <property type="entry name" value="HYDROXYPYRUVATE ISOMERASE"/>
    <property type="match status" value="1"/>
</dbReference>
<name>A0A402A9N5_9CHLR</name>
<dbReference type="SUPFAM" id="SSF51658">
    <property type="entry name" value="Xylose isomerase-like"/>
    <property type="match status" value="1"/>
</dbReference>
<organism evidence="2 3">
    <name type="scientific">Tengunoibacter tsumagoiensis</name>
    <dbReference type="NCBI Taxonomy" id="2014871"/>
    <lineage>
        <taxon>Bacteria</taxon>
        <taxon>Bacillati</taxon>
        <taxon>Chloroflexota</taxon>
        <taxon>Ktedonobacteria</taxon>
        <taxon>Ktedonobacterales</taxon>
        <taxon>Dictyobacteraceae</taxon>
        <taxon>Tengunoibacter</taxon>
    </lineage>
</organism>
<dbReference type="Proteomes" id="UP000287352">
    <property type="component" value="Unassembled WGS sequence"/>
</dbReference>
<evidence type="ECO:0000259" key="1">
    <source>
        <dbReference type="Pfam" id="PF01261"/>
    </source>
</evidence>
<dbReference type="InterPro" id="IPR013022">
    <property type="entry name" value="Xyl_isomerase-like_TIM-brl"/>
</dbReference>
<dbReference type="PANTHER" id="PTHR12110:SF41">
    <property type="entry name" value="INOSOSE DEHYDRATASE"/>
    <property type="match status" value="1"/>
</dbReference>
<dbReference type="RefSeq" id="WP_161975836.1">
    <property type="nucleotide sequence ID" value="NZ_BIFR01000002.1"/>
</dbReference>
<dbReference type="AlphaFoldDB" id="A0A402A9N5"/>
<dbReference type="EMBL" id="BIFR01000002">
    <property type="protein sequence ID" value="GCE15872.1"/>
    <property type="molecule type" value="Genomic_DNA"/>
</dbReference>
<reference evidence="3" key="1">
    <citation type="submission" date="2018-12" db="EMBL/GenBank/DDBJ databases">
        <title>Tengunoibacter tsumagoiensis gen. nov., sp. nov., Dictyobacter kobayashii sp. nov., D. alpinus sp. nov., and D. joshuensis sp. nov. and description of Dictyobacteraceae fam. nov. within the order Ktedonobacterales isolated from Tengu-no-mugimeshi.</title>
        <authorList>
            <person name="Wang C.M."/>
            <person name="Zheng Y."/>
            <person name="Sakai Y."/>
            <person name="Toyoda A."/>
            <person name="Minakuchi Y."/>
            <person name="Abe K."/>
            <person name="Yokota A."/>
            <person name="Yabe S."/>
        </authorList>
    </citation>
    <scope>NUCLEOTIDE SEQUENCE [LARGE SCALE GENOMIC DNA]</scope>
    <source>
        <strain evidence="3">Uno3</strain>
    </source>
</reference>
<protein>
    <recommendedName>
        <fullName evidence="1">Xylose isomerase-like TIM barrel domain-containing protein</fullName>
    </recommendedName>
</protein>
<feature type="domain" description="Xylose isomerase-like TIM barrel" evidence="1">
    <location>
        <begin position="31"/>
        <end position="222"/>
    </location>
</feature>
<sequence length="248" mass="28130">MKQIIGAQLYIFSKQFDIDKDIDQLLDGLVEAGYQGIEGGPEDADYYRPKLEQRNLILCAAHTITGRLQDIQPLMVYLKAMNVQDIIVSGLIEWYQRSPEDYRRASDLLNRAGAAFRSEGIHLHYHNHDFEFSPIEGSTTGMDILLEKLDFRVVDLCVDLGWVWWKKIDPVAFLQDHLNQIGYVHLRDFAGDVSTELGHGQMPLPAILRQIEAMPGLRGVVVEQDPGPADPFQSMAMSRTYLREKGVS</sequence>
<keyword evidence="3" id="KW-1185">Reference proteome</keyword>
<accession>A0A402A9N5</accession>
<dbReference type="InterPro" id="IPR036237">
    <property type="entry name" value="Xyl_isomerase-like_sf"/>
</dbReference>
<evidence type="ECO:0000313" key="3">
    <source>
        <dbReference type="Proteomes" id="UP000287352"/>
    </source>
</evidence>
<gene>
    <name evidence="2" type="ORF">KTT_57310</name>
</gene>
<dbReference type="Gene3D" id="3.20.20.150">
    <property type="entry name" value="Divalent-metal-dependent TIM barrel enzymes"/>
    <property type="match status" value="1"/>
</dbReference>
<proteinExistence type="predicted"/>
<comment type="caution">
    <text evidence="2">The sequence shown here is derived from an EMBL/GenBank/DDBJ whole genome shotgun (WGS) entry which is preliminary data.</text>
</comment>
<dbReference type="InterPro" id="IPR050312">
    <property type="entry name" value="IolE/XylAMocC-like"/>
</dbReference>
<evidence type="ECO:0000313" key="2">
    <source>
        <dbReference type="EMBL" id="GCE15872.1"/>
    </source>
</evidence>
<dbReference type="Pfam" id="PF01261">
    <property type="entry name" value="AP_endonuc_2"/>
    <property type="match status" value="1"/>
</dbReference>